<protein>
    <submittedName>
        <fullName evidence="1">Acriflavine resistance protein B</fullName>
    </submittedName>
</protein>
<sequence>MLSKIIAASIHNKLFVVLLVLALIGWGGYSLVHLPLDAIPDVTNNQVQVLTQSSSLAAQEVEQLLTVPLELQLRTIPGVTEIRSISRFGLSVITVVFDDDVPTLQTRQLVAEKLTTAQVDLGGTLPQMAPITTGLGEIFQYTIAVKKGHENQYSLAKLRDVQDWLVKRQLAGVPGVVDVSSFGGMVRQYEVSVNPDRLNAAGVTMPELFAALQNNNANTGGSYLERGPNAYFIRGEGRVNSLQDIGTIVIKQASQNAPLLVRDVADVRFGHSARYGAMTRNGRGETVGGIVLMLKGASSEQTIKGVKARVAEIQQSLPPGLEILPFLDRTKLIDKAIHTVSTNLLEGGVIVVLVLLLLLGNLRAGLVVASMIPLCMLFALGMMRTFGVSANLMSLGALDFGLIVDGAVIIVEAMIFHIVHFRAQTEHETMDQVAETAATRMMRSALFGQFIILIVYFPILALSGIEGKMFRPMALTVSFAIIGAMLLCLTYVPAVSAWALRKDIKEEGTVADRLMKLLYRGYRPLIAGALRLRGAVVAGAVGLLVLTGWLFSRMGGEFIPQLDEGDFAVNVTLAPGSSLSQSIATTTQVQQILLKNFPEIEQVVGKIGTSEIPTDPMAMEDSDQIVILKDQSEWTSADSRVELADKMSAALADVPGVNLEFQQPIQMRFNELISGAKSDISIKIYGDDLALLFEKATQAAALIRPLAGVGDLKVEQIAALPQLRVTYDRQKLAQYGLNVQDLNTLLRASFAGDVAGQVYEGERRYDLVVRLDSLSRLGLGDLRNLYVDTPGGQKVPLEEVATVAYRSAPAQISRDDARRRINIGVNVRGRDVQSLVQEIQGRLDQGLKLPPGYTVKYGGAFENLQQAKARLSVVVPISLLLIFLLLYLSFNSLKQAALIFTGIPLATIGGILALWLRDMPFSISAGVGFIALFGVAVLNGIVLVASLNELALAGVRNVRERVMRATAERFRPVLLTAAVASLGFLPMALSNSAGAEVQKPLATVVIGGLITATLLTLLVLPVLYTFFTNDDEEAPTAEMPPTAPTPGTRPAGTAPAVALGLALWLLLPLGGFAQTTPTAPLTPPVPTGPLTLEQALQTGLSQNLSVQAAALWVQQQRALTRTGYDIPRTVLDYQRGQISGGLIDQSFNVIQQTALPGVYAAQRRLLESQALTAEQRGRVQRRELSQNIRSSYYQLLLSYRRAALLRRQDSLYRRAARAARIRYQVGETNRLEQVSAEARSQELQNRLATTLVDISVQQQQLALLLGAGVGRIDTLASVVALLGAADTTALSADSNPTLGLLRQEAAQSQLQTRVEQLRRLPDVRVGYFNQSINKERGFQVAQAGISVPLLGGAQKNRVAAARIGEQVAENQLTYATTQLAGQAQQLRQQLRRARASLDYYEQAALPQARLILSTAEKSFRAGDIDYVTYVVNTEPAWQIQQAYLEQVSRYNEFVIALQALNGAD</sequence>
<gene>
    <name evidence="1" type="ORF">GCM10011375_22580</name>
</gene>
<comment type="caution">
    <text evidence="1">The sequence shown here is derived from an EMBL/GenBank/DDBJ whole genome shotgun (WGS) entry which is preliminary data.</text>
</comment>
<proteinExistence type="predicted"/>
<organism evidence="1 2">
    <name type="scientific">Hymenobacter qilianensis</name>
    <dbReference type="NCBI Taxonomy" id="1385715"/>
    <lineage>
        <taxon>Bacteria</taxon>
        <taxon>Pseudomonadati</taxon>
        <taxon>Bacteroidota</taxon>
        <taxon>Cytophagia</taxon>
        <taxon>Cytophagales</taxon>
        <taxon>Hymenobacteraceae</taxon>
        <taxon>Hymenobacter</taxon>
    </lineage>
</organism>
<dbReference type="Proteomes" id="UP000605392">
    <property type="component" value="Unassembled WGS sequence"/>
</dbReference>
<keyword evidence="2" id="KW-1185">Reference proteome</keyword>
<evidence type="ECO:0000313" key="2">
    <source>
        <dbReference type="Proteomes" id="UP000605392"/>
    </source>
</evidence>
<reference evidence="1 2" key="1">
    <citation type="journal article" date="2019" name="Int. J. Syst. Evol. Microbiol.">
        <title>The Global Catalogue of Microorganisms (GCM) 10K type strain sequencing project: providing services to taxonomists for standard genome sequencing and annotation.</title>
        <authorList>
            <consortium name="The Broad Institute Genomics Platform"/>
            <consortium name="The Broad Institute Genome Sequencing Center for Infectious Disease"/>
            <person name="Wu L."/>
            <person name="Ma J."/>
        </authorList>
    </citation>
    <scope>NUCLEOTIDE SEQUENCE [LARGE SCALE GENOMIC DNA]</scope>
    <source>
        <strain evidence="1 2">CGMCC 1.12720</strain>
    </source>
</reference>
<accession>A0ACB5PSB7</accession>
<dbReference type="EMBL" id="BMFN01000002">
    <property type="protein sequence ID" value="GGF67037.1"/>
    <property type="molecule type" value="Genomic_DNA"/>
</dbReference>
<name>A0ACB5PSB7_9BACT</name>
<evidence type="ECO:0000313" key="1">
    <source>
        <dbReference type="EMBL" id="GGF67037.1"/>
    </source>
</evidence>